<evidence type="ECO:0000259" key="5">
    <source>
        <dbReference type="PROSITE" id="PS50931"/>
    </source>
</evidence>
<dbReference type="SUPFAM" id="SSF53850">
    <property type="entry name" value="Periplasmic binding protein-like II"/>
    <property type="match status" value="1"/>
</dbReference>
<dbReference type="Pfam" id="PF03466">
    <property type="entry name" value="LysR_substrate"/>
    <property type="match status" value="1"/>
</dbReference>
<feature type="domain" description="HTH lysR-type" evidence="5">
    <location>
        <begin position="3"/>
        <end position="60"/>
    </location>
</feature>
<keyword evidence="4" id="KW-0804">Transcription</keyword>
<evidence type="ECO:0000313" key="6">
    <source>
        <dbReference type="EMBL" id="MFC5003700.1"/>
    </source>
</evidence>
<dbReference type="PROSITE" id="PS50931">
    <property type="entry name" value="HTH_LYSR"/>
    <property type="match status" value="1"/>
</dbReference>
<keyword evidence="2" id="KW-0805">Transcription regulation</keyword>
<keyword evidence="7" id="KW-1185">Reference proteome</keyword>
<protein>
    <submittedName>
        <fullName evidence="6">LysR family transcriptional regulator</fullName>
    </submittedName>
</protein>
<comment type="caution">
    <text evidence="6">The sequence shown here is derived from an EMBL/GenBank/DDBJ whole genome shotgun (WGS) entry which is preliminary data.</text>
</comment>
<accession>A0ABV9W891</accession>
<keyword evidence="3" id="KW-0238">DNA-binding</keyword>
<name>A0ABV9W891_9ACTN</name>
<evidence type="ECO:0000256" key="4">
    <source>
        <dbReference type="ARBA" id="ARBA00023163"/>
    </source>
</evidence>
<dbReference type="PANTHER" id="PTHR30346:SF0">
    <property type="entry name" value="HCA OPERON TRANSCRIPTIONAL ACTIVATOR HCAR"/>
    <property type="match status" value="1"/>
</dbReference>
<dbReference type="RefSeq" id="WP_380122908.1">
    <property type="nucleotide sequence ID" value="NZ_JBHSIU010000054.1"/>
</dbReference>
<dbReference type="Gene3D" id="3.40.190.10">
    <property type="entry name" value="Periplasmic binding protein-like II"/>
    <property type="match status" value="2"/>
</dbReference>
<dbReference type="InterPro" id="IPR036390">
    <property type="entry name" value="WH_DNA-bd_sf"/>
</dbReference>
<gene>
    <name evidence="6" type="ORF">ACFPIJ_38490</name>
</gene>
<evidence type="ECO:0000256" key="1">
    <source>
        <dbReference type="ARBA" id="ARBA00009437"/>
    </source>
</evidence>
<dbReference type="InterPro" id="IPR036388">
    <property type="entry name" value="WH-like_DNA-bd_sf"/>
</dbReference>
<evidence type="ECO:0000256" key="3">
    <source>
        <dbReference type="ARBA" id="ARBA00023125"/>
    </source>
</evidence>
<evidence type="ECO:0000313" key="7">
    <source>
        <dbReference type="Proteomes" id="UP001595912"/>
    </source>
</evidence>
<dbReference type="InterPro" id="IPR005119">
    <property type="entry name" value="LysR_subst-bd"/>
</dbReference>
<comment type="similarity">
    <text evidence="1">Belongs to the LysR transcriptional regulatory family.</text>
</comment>
<dbReference type="InterPro" id="IPR000847">
    <property type="entry name" value="LysR_HTH_N"/>
</dbReference>
<dbReference type="PRINTS" id="PR00039">
    <property type="entry name" value="HTHLYSR"/>
</dbReference>
<dbReference type="Pfam" id="PF00126">
    <property type="entry name" value="HTH_1"/>
    <property type="match status" value="1"/>
</dbReference>
<dbReference type="CDD" id="cd08414">
    <property type="entry name" value="PBP2_LTTR_aromatics_like"/>
    <property type="match status" value="1"/>
</dbReference>
<organism evidence="6 7">
    <name type="scientific">Dactylosporangium cerinum</name>
    <dbReference type="NCBI Taxonomy" id="1434730"/>
    <lineage>
        <taxon>Bacteria</taxon>
        <taxon>Bacillati</taxon>
        <taxon>Actinomycetota</taxon>
        <taxon>Actinomycetes</taxon>
        <taxon>Micromonosporales</taxon>
        <taxon>Micromonosporaceae</taxon>
        <taxon>Dactylosporangium</taxon>
    </lineage>
</organism>
<dbReference type="Gene3D" id="1.10.10.10">
    <property type="entry name" value="Winged helix-like DNA-binding domain superfamily/Winged helix DNA-binding domain"/>
    <property type="match status" value="1"/>
</dbReference>
<dbReference type="PANTHER" id="PTHR30346">
    <property type="entry name" value="TRANSCRIPTIONAL DUAL REGULATOR HCAR-RELATED"/>
    <property type="match status" value="1"/>
</dbReference>
<evidence type="ECO:0000256" key="2">
    <source>
        <dbReference type="ARBA" id="ARBA00023015"/>
    </source>
</evidence>
<dbReference type="Proteomes" id="UP001595912">
    <property type="component" value="Unassembled WGS sequence"/>
</dbReference>
<dbReference type="SUPFAM" id="SSF46785">
    <property type="entry name" value="Winged helix' DNA-binding domain"/>
    <property type="match status" value="1"/>
</dbReference>
<reference evidence="7" key="1">
    <citation type="journal article" date="2019" name="Int. J. Syst. Evol. Microbiol.">
        <title>The Global Catalogue of Microorganisms (GCM) 10K type strain sequencing project: providing services to taxonomists for standard genome sequencing and annotation.</title>
        <authorList>
            <consortium name="The Broad Institute Genomics Platform"/>
            <consortium name="The Broad Institute Genome Sequencing Center for Infectious Disease"/>
            <person name="Wu L."/>
            <person name="Ma J."/>
        </authorList>
    </citation>
    <scope>NUCLEOTIDE SEQUENCE [LARGE SCALE GENOMIC DNA]</scope>
    <source>
        <strain evidence="7">CGMCC 4.7152</strain>
    </source>
</reference>
<proteinExistence type="inferred from homology"/>
<dbReference type="EMBL" id="JBHSIU010000054">
    <property type="protein sequence ID" value="MFC5003700.1"/>
    <property type="molecule type" value="Genomic_DNA"/>
</dbReference>
<sequence>MDVDTRLLRYFLTVADEANLTRAAERLFVSQPALSKQIKQLETQLGVRLFTRSHDGMALTDAGRALAARAPAALTACADALRETKAAARRADRVLRVGFLANAANEATQEIVARFGRLRPDWHVTMRQASWSDPTAGLADGDVDAALLRLPFPGSSGFRVRVLITEPRWVALPAAHPLAVHDEIPFEDLWGEPFVAAPAGTGPWRDYWLATGERDGHPPRIGAVTDQPDDWLQAIANGDGVALAPASAARFYARPGVTYRPVRGVSPSRVGVAWPPAADHDPVVQDFVGCCRHATGSPRPAATEEGLRPV</sequence>